<dbReference type="GO" id="GO:0016740">
    <property type="term" value="F:transferase activity"/>
    <property type="evidence" value="ECO:0007669"/>
    <property type="project" value="UniProtKB-KW"/>
</dbReference>
<dbReference type="AlphaFoldDB" id="A0A2P2C583"/>
<dbReference type="EMBL" id="CZKA01000033">
    <property type="protein sequence ID" value="CUR57151.1"/>
    <property type="molecule type" value="Genomic_DNA"/>
</dbReference>
<dbReference type="GO" id="GO:0046872">
    <property type="term" value="F:metal ion binding"/>
    <property type="evidence" value="ECO:0007669"/>
    <property type="project" value="UniProtKB-KW"/>
</dbReference>
<reference evidence="11" key="1">
    <citation type="submission" date="2015-08" db="EMBL/GenBank/DDBJ databases">
        <authorList>
            <person name="Babu N.S."/>
            <person name="Beckwith C.J."/>
            <person name="Beseler K.G."/>
            <person name="Brison A."/>
            <person name="Carone J.V."/>
            <person name="Caskin T.P."/>
            <person name="Diamond M."/>
            <person name="Durham M.E."/>
            <person name="Foxe J.M."/>
            <person name="Go M."/>
            <person name="Henderson B.A."/>
            <person name="Jones I.B."/>
            <person name="McGettigan J.A."/>
            <person name="Micheletti S.J."/>
            <person name="Nasrallah M.E."/>
            <person name="Ortiz D."/>
            <person name="Piller C.R."/>
            <person name="Privatt S.R."/>
            <person name="Schneider S.L."/>
            <person name="Sharp S."/>
            <person name="Smith T.C."/>
            <person name="Stanton J.D."/>
            <person name="Ullery H.E."/>
            <person name="Wilson R.J."/>
            <person name="Serrano M.G."/>
            <person name="Buck G."/>
            <person name="Lee V."/>
            <person name="Wang Y."/>
            <person name="Carvalho R."/>
            <person name="Voegtly L."/>
            <person name="Shi R."/>
            <person name="Duckworth R."/>
            <person name="Johnson A."/>
            <person name="Loviza R."/>
            <person name="Walstead R."/>
            <person name="Shah Z."/>
            <person name="Kiflezghi M."/>
            <person name="Wade K."/>
            <person name="Ball S.L."/>
            <person name="Bradley K.W."/>
            <person name="Asai D.J."/>
            <person name="Bowman C.A."/>
            <person name="Russell D.A."/>
            <person name="Pope W.H."/>
            <person name="Jacobs-Sera D."/>
            <person name="Hendrix R.W."/>
            <person name="Hatfull G.F."/>
        </authorList>
    </citation>
    <scope>NUCLEOTIDE SEQUENCE</scope>
</reference>
<evidence type="ECO:0000256" key="2">
    <source>
        <dbReference type="ARBA" id="ARBA00011955"/>
    </source>
</evidence>
<dbReference type="InterPro" id="IPR024932">
    <property type="entry name" value="ApbE"/>
</dbReference>
<proteinExistence type="predicted"/>
<keyword evidence="6" id="KW-0479">Metal-binding</keyword>
<gene>
    <name evidence="11" type="ORF">NOCA2390057</name>
</gene>
<dbReference type="InterPro" id="IPR003374">
    <property type="entry name" value="ApbE-like_sf"/>
</dbReference>
<evidence type="ECO:0000256" key="7">
    <source>
        <dbReference type="ARBA" id="ARBA00022827"/>
    </source>
</evidence>
<keyword evidence="7" id="KW-0274">FAD</keyword>
<evidence type="ECO:0000313" key="11">
    <source>
        <dbReference type="EMBL" id="CUR57151.1"/>
    </source>
</evidence>
<evidence type="ECO:0000256" key="4">
    <source>
        <dbReference type="ARBA" id="ARBA00022630"/>
    </source>
</evidence>
<sequence>MSPGASAHRRVDQVMGLPISLALRGRHVDDDRADAAWEAALDVLRRADEVFSTYRPHSAISRLARGELEVADCPPEVAEVLALGEAARLASDGAFDVRRPGPDGRPVLDTNGVVKGWAVERAARAFVGLEETDVCLSAGGDMVCRVSGPDRDAWQIGIEDPHDPRRLVARIPVRNGAVATSGQAHRGAHIVHGSTGLVPEGVASVTVVAADLTWADIDATAAFTHGRAALDWLRDRPGRAGLVVWGDGSTDTFATHG</sequence>
<evidence type="ECO:0000256" key="8">
    <source>
        <dbReference type="ARBA" id="ARBA00022842"/>
    </source>
</evidence>
<evidence type="ECO:0000256" key="6">
    <source>
        <dbReference type="ARBA" id="ARBA00022723"/>
    </source>
</evidence>
<evidence type="ECO:0000256" key="1">
    <source>
        <dbReference type="ARBA" id="ARBA00001946"/>
    </source>
</evidence>
<dbReference type="Pfam" id="PF02424">
    <property type="entry name" value="ApbE"/>
    <property type="match status" value="2"/>
</dbReference>
<dbReference type="PANTHER" id="PTHR30040:SF2">
    <property type="entry name" value="FAD:PROTEIN FMN TRANSFERASE"/>
    <property type="match status" value="1"/>
</dbReference>
<accession>A0A2P2C583</accession>
<protein>
    <recommendedName>
        <fullName evidence="3">FAD:protein FMN transferase</fullName>
        <ecNumber evidence="2">2.7.1.180</ecNumber>
    </recommendedName>
    <alternativeName>
        <fullName evidence="9">Flavin transferase</fullName>
    </alternativeName>
</protein>
<evidence type="ECO:0000256" key="5">
    <source>
        <dbReference type="ARBA" id="ARBA00022679"/>
    </source>
</evidence>
<dbReference type="Gene3D" id="3.10.520.10">
    <property type="entry name" value="ApbE-like domains"/>
    <property type="match status" value="2"/>
</dbReference>
<evidence type="ECO:0000256" key="10">
    <source>
        <dbReference type="ARBA" id="ARBA00048540"/>
    </source>
</evidence>
<dbReference type="EC" id="2.7.1.180" evidence="2"/>
<evidence type="ECO:0000256" key="9">
    <source>
        <dbReference type="ARBA" id="ARBA00031306"/>
    </source>
</evidence>
<comment type="cofactor">
    <cofactor evidence="1">
        <name>Mg(2+)</name>
        <dbReference type="ChEBI" id="CHEBI:18420"/>
    </cofactor>
</comment>
<organism evidence="11">
    <name type="scientific">metagenome</name>
    <dbReference type="NCBI Taxonomy" id="256318"/>
    <lineage>
        <taxon>unclassified sequences</taxon>
        <taxon>metagenomes</taxon>
    </lineage>
</organism>
<keyword evidence="8" id="KW-0460">Magnesium</keyword>
<keyword evidence="5" id="KW-0808">Transferase</keyword>
<comment type="catalytic activity">
    <reaction evidence="10">
        <text>L-threonyl-[protein] + FAD = FMN-L-threonyl-[protein] + AMP + H(+)</text>
        <dbReference type="Rhea" id="RHEA:36847"/>
        <dbReference type="Rhea" id="RHEA-COMP:11060"/>
        <dbReference type="Rhea" id="RHEA-COMP:11061"/>
        <dbReference type="ChEBI" id="CHEBI:15378"/>
        <dbReference type="ChEBI" id="CHEBI:30013"/>
        <dbReference type="ChEBI" id="CHEBI:57692"/>
        <dbReference type="ChEBI" id="CHEBI:74257"/>
        <dbReference type="ChEBI" id="CHEBI:456215"/>
        <dbReference type="EC" id="2.7.1.180"/>
    </reaction>
</comment>
<dbReference type="SUPFAM" id="SSF143631">
    <property type="entry name" value="ApbE-like"/>
    <property type="match status" value="1"/>
</dbReference>
<evidence type="ECO:0000256" key="3">
    <source>
        <dbReference type="ARBA" id="ARBA00016337"/>
    </source>
</evidence>
<dbReference type="PANTHER" id="PTHR30040">
    <property type="entry name" value="THIAMINE BIOSYNTHESIS LIPOPROTEIN APBE"/>
    <property type="match status" value="1"/>
</dbReference>
<keyword evidence="4" id="KW-0285">Flavoprotein</keyword>
<name>A0A2P2C583_9ZZZZ</name>